<organism evidence="9 10">
    <name type="scientific">Pseudoroseicyclus tamaricis</name>
    <dbReference type="NCBI Taxonomy" id="2705421"/>
    <lineage>
        <taxon>Bacteria</taxon>
        <taxon>Pseudomonadati</taxon>
        <taxon>Pseudomonadota</taxon>
        <taxon>Alphaproteobacteria</taxon>
        <taxon>Rhodobacterales</taxon>
        <taxon>Paracoccaceae</taxon>
        <taxon>Pseudoroseicyclus</taxon>
    </lineage>
</organism>
<dbReference type="Pfam" id="PF09335">
    <property type="entry name" value="VTT_dom"/>
    <property type="match status" value="1"/>
</dbReference>
<gene>
    <name evidence="9" type="ORF">GZA08_01940</name>
</gene>
<keyword evidence="5 7" id="KW-1133">Transmembrane helix</keyword>
<dbReference type="InterPro" id="IPR032816">
    <property type="entry name" value="VTT_dom"/>
</dbReference>
<accession>A0A6B2JP68</accession>
<sequence>MQGFIDTILAFAEANAEWAAVIAFALAFAETTLLLSIFVPSTTILFGFGALSASGALHLAPIWIGGALGSALGSSVSYALGRHYGDWALSRWPLSRRPDVTARAKETMRRWGVAALPIAHFLGPLRPVIFALAGLSLMRFPRFLAWDIVGCIAWAYAIPMSGQLGGDAISLLWRLATD</sequence>
<name>A0A6B2JP68_9RHOB</name>
<dbReference type="RefSeq" id="WP_163889469.1">
    <property type="nucleotide sequence ID" value="NZ_JAAFYS010000001.1"/>
</dbReference>
<evidence type="ECO:0000256" key="1">
    <source>
        <dbReference type="ARBA" id="ARBA00004651"/>
    </source>
</evidence>
<comment type="subcellular location">
    <subcellularLocation>
        <location evidence="1 7">Cell membrane</location>
        <topology evidence="1 7">Multi-pass membrane protein</topology>
    </subcellularLocation>
</comment>
<feature type="transmembrane region" description="Helical" evidence="7">
    <location>
        <begin position="60"/>
        <end position="81"/>
    </location>
</feature>
<dbReference type="PANTHER" id="PTHR30353:SF15">
    <property type="entry name" value="INNER MEMBRANE PROTEIN YABI"/>
    <property type="match status" value="1"/>
</dbReference>
<keyword evidence="3 7" id="KW-1003">Cell membrane</keyword>
<keyword evidence="10" id="KW-1185">Reference proteome</keyword>
<evidence type="ECO:0000256" key="5">
    <source>
        <dbReference type="ARBA" id="ARBA00022989"/>
    </source>
</evidence>
<keyword evidence="4 7" id="KW-0812">Transmembrane</keyword>
<evidence type="ECO:0000256" key="6">
    <source>
        <dbReference type="ARBA" id="ARBA00023136"/>
    </source>
</evidence>
<dbReference type="InterPro" id="IPR032818">
    <property type="entry name" value="DedA-like"/>
</dbReference>
<comment type="caution">
    <text evidence="9">The sequence shown here is derived from an EMBL/GenBank/DDBJ whole genome shotgun (WGS) entry which is preliminary data.</text>
</comment>
<evidence type="ECO:0000256" key="3">
    <source>
        <dbReference type="ARBA" id="ARBA00022475"/>
    </source>
</evidence>
<keyword evidence="6 7" id="KW-0472">Membrane</keyword>
<protein>
    <submittedName>
        <fullName evidence="9">DedA family protein</fullName>
    </submittedName>
</protein>
<evidence type="ECO:0000256" key="2">
    <source>
        <dbReference type="ARBA" id="ARBA00010792"/>
    </source>
</evidence>
<feature type="transmembrane region" description="Helical" evidence="7">
    <location>
        <begin position="21"/>
        <end position="48"/>
    </location>
</feature>
<evidence type="ECO:0000313" key="9">
    <source>
        <dbReference type="EMBL" id="NDU99734.1"/>
    </source>
</evidence>
<evidence type="ECO:0000256" key="4">
    <source>
        <dbReference type="ARBA" id="ARBA00022692"/>
    </source>
</evidence>
<dbReference type="PANTHER" id="PTHR30353">
    <property type="entry name" value="INNER MEMBRANE PROTEIN DEDA-RELATED"/>
    <property type="match status" value="1"/>
</dbReference>
<evidence type="ECO:0000313" key="10">
    <source>
        <dbReference type="Proteomes" id="UP000474757"/>
    </source>
</evidence>
<dbReference type="EMBL" id="JAAGAB010000001">
    <property type="protein sequence ID" value="NDU99734.1"/>
    <property type="molecule type" value="Genomic_DNA"/>
</dbReference>
<comment type="similarity">
    <text evidence="2 7">Belongs to the DedA family.</text>
</comment>
<proteinExistence type="inferred from homology"/>
<dbReference type="GO" id="GO:0005886">
    <property type="term" value="C:plasma membrane"/>
    <property type="evidence" value="ECO:0007669"/>
    <property type="project" value="UniProtKB-SubCell"/>
</dbReference>
<evidence type="ECO:0000256" key="7">
    <source>
        <dbReference type="RuleBase" id="RU367016"/>
    </source>
</evidence>
<reference evidence="9 10" key="1">
    <citation type="submission" date="2020-02" db="EMBL/GenBank/DDBJ databases">
        <title>Pseudoroseicyclus tamarix, sp. nov., isolated from offshore sediment of a Tamarix chinensis forest.</title>
        <authorList>
            <person name="Gai Y."/>
        </authorList>
    </citation>
    <scope>NUCLEOTIDE SEQUENCE [LARGE SCALE GENOMIC DNA]</scope>
    <source>
        <strain evidence="9 10">CLL3-39</strain>
    </source>
</reference>
<dbReference type="AlphaFoldDB" id="A0A6B2JP68"/>
<dbReference type="Proteomes" id="UP000474757">
    <property type="component" value="Unassembled WGS sequence"/>
</dbReference>
<evidence type="ECO:0000259" key="8">
    <source>
        <dbReference type="Pfam" id="PF09335"/>
    </source>
</evidence>
<feature type="transmembrane region" description="Helical" evidence="7">
    <location>
        <begin position="143"/>
        <end position="164"/>
    </location>
</feature>
<feature type="transmembrane region" description="Helical" evidence="7">
    <location>
        <begin position="113"/>
        <end position="137"/>
    </location>
</feature>
<feature type="domain" description="VTT" evidence="8">
    <location>
        <begin position="39"/>
        <end position="162"/>
    </location>
</feature>